<dbReference type="Proteomes" id="UP000309340">
    <property type="component" value="Unassembled WGS sequence"/>
</dbReference>
<dbReference type="PANTHER" id="PTHR46696:SF6">
    <property type="entry name" value="P450, PUTATIVE (EUROFUNG)-RELATED"/>
    <property type="match status" value="1"/>
</dbReference>
<dbReference type="OrthoDB" id="3945418at2759"/>
<feature type="region of interest" description="Disordered" evidence="7">
    <location>
        <begin position="168"/>
        <end position="189"/>
    </location>
</feature>
<proteinExistence type="inferred from homology"/>
<sequence length="979" mass="110158">MAPDLPQFPFARPQGYEPPHENAKLRKECPVTKVKTFDGKEHWWVGKYGDVCKVLASEKMSKDRRNPGYPELHPGGREKATQKKPTFVDSDDPDHAYQRSMLEYSFMPEAVEELRPMIQKTVDEVINKMMERKRPGEPVDLVDQFASPVPTIIIYRMLGVPEEDIDDLSRDSEVRNSASTQAAESSNTNLQDYMSKLVGKKIENPGDDLISKMVVEHYQKGRLQRDEVDQLAFLVLVAGNATLINLIGLGTFTMLQHPDQLNDFKKDTKVLAKPMVNELLRYHTASALNGRRVAIKDFTLRGLEIKAGEGVITSNQAADRDEEIYTNPDEWDIHRKHPVEVLGFGHGPHRCQAEWLSRAELEITFSTLFSKLPNLKLAVKESEVEFTPAAQNVGITKLMIDCLETQEISGFRNPWPSWHKPSSLEVWQALEWGEDIDPCIQLARSRVTELRKLGRSSESSLSSAEVPMKSNKSQAAELLRVVKPDFSFDAQEKRAKTTWLGHAGVLVQLPQLNEDSEVRNSASTQAAESSNTNLQEYMSKLVGKKIENPGDDLISKMVVEHYQKGRLQRDEVDQLAFLVLVAGNATLINLIGLGTFTMLQHPDQLNNFKKDTKVLAKPMVNELLRYHTASALNGRRVAIKDFTLRGLEIKAGEGVITSNQAADRDEEIYTNPDEWDIHRKHPVEVLGFGHGPHRCQAEWLSRAELEITFSTLFSKLPNLKLAVKESEVEFTPAAQNVGITKLMIDCLETQEISGFRNPWPSWHKPSSLEVWQALEWGEDIDPCIQLARSRVTELRKLGRSSESSLSSAEVPMKSNKSQAAELLRVMKPDFSFDAQEKRAKTAWLGHAGVLVQLPQLNECGRPTAGPIRSYPPPCAVEDLPEIDVVMISHNHYDHLDFDTIMTLWKNHAKHMRFLVPLGNRQWFLDSGIDPGRVVELDWWDGVHLTAPDANGNEHSSLSITCTPSQHSSGRSGTDANTTL</sequence>
<gene>
    <name evidence="9" type="ORF">B0A55_01995</name>
</gene>
<dbReference type="InterPro" id="IPR001128">
    <property type="entry name" value="Cyt_P450"/>
</dbReference>
<dbReference type="EMBL" id="NAJQ01000111">
    <property type="protein sequence ID" value="TKA78497.1"/>
    <property type="molecule type" value="Genomic_DNA"/>
</dbReference>
<feature type="region of interest" description="Disordered" evidence="7">
    <location>
        <begin position="62"/>
        <end position="91"/>
    </location>
</feature>
<keyword evidence="2" id="KW-0349">Heme</keyword>
<evidence type="ECO:0000256" key="7">
    <source>
        <dbReference type="SAM" id="MobiDB-lite"/>
    </source>
</evidence>
<keyword evidence="10" id="KW-1185">Reference proteome</keyword>
<dbReference type="Pfam" id="PF12706">
    <property type="entry name" value="Lactamase_B_2"/>
    <property type="match status" value="1"/>
</dbReference>
<protein>
    <recommendedName>
        <fullName evidence="8">Metallo-beta-lactamase domain-containing protein</fullName>
    </recommendedName>
</protein>
<dbReference type="SUPFAM" id="SSF48264">
    <property type="entry name" value="Cytochrome P450"/>
    <property type="match status" value="2"/>
</dbReference>
<evidence type="ECO:0000256" key="1">
    <source>
        <dbReference type="ARBA" id="ARBA00010617"/>
    </source>
</evidence>
<dbReference type="Gene3D" id="1.10.630.10">
    <property type="entry name" value="Cytochrome P450"/>
    <property type="match status" value="2"/>
</dbReference>
<evidence type="ECO:0000256" key="3">
    <source>
        <dbReference type="ARBA" id="ARBA00022723"/>
    </source>
</evidence>
<evidence type="ECO:0000256" key="2">
    <source>
        <dbReference type="ARBA" id="ARBA00022617"/>
    </source>
</evidence>
<dbReference type="PANTHER" id="PTHR46696">
    <property type="entry name" value="P450, PUTATIVE (EUROFUNG)-RELATED"/>
    <property type="match status" value="1"/>
</dbReference>
<feature type="compositionally biased region" description="Polar residues" evidence="7">
    <location>
        <begin position="175"/>
        <end position="189"/>
    </location>
</feature>
<dbReference type="CDD" id="cd11030">
    <property type="entry name" value="CYP105-like"/>
    <property type="match status" value="1"/>
</dbReference>
<accession>A0A4U0XPW7</accession>
<dbReference type="InterPro" id="IPR036396">
    <property type="entry name" value="Cyt_P450_sf"/>
</dbReference>
<dbReference type="PRINTS" id="PR00359">
    <property type="entry name" value="BP450"/>
</dbReference>
<organism evidence="9 10">
    <name type="scientific">Friedmanniomyces simplex</name>
    <dbReference type="NCBI Taxonomy" id="329884"/>
    <lineage>
        <taxon>Eukaryota</taxon>
        <taxon>Fungi</taxon>
        <taxon>Dikarya</taxon>
        <taxon>Ascomycota</taxon>
        <taxon>Pezizomycotina</taxon>
        <taxon>Dothideomycetes</taxon>
        <taxon>Dothideomycetidae</taxon>
        <taxon>Mycosphaerellales</taxon>
        <taxon>Teratosphaeriaceae</taxon>
        <taxon>Friedmanniomyces</taxon>
    </lineage>
</organism>
<keyword evidence="3" id="KW-0479">Metal-binding</keyword>
<evidence type="ECO:0000313" key="10">
    <source>
        <dbReference type="Proteomes" id="UP000309340"/>
    </source>
</evidence>
<comment type="similarity">
    <text evidence="1">Belongs to the cytochrome P450 family.</text>
</comment>
<dbReference type="GO" id="GO:0020037">
    <property type="term" value="F:heme binding"/>
    <property type="evidence" value="ECO:0007669"/>
    <property type="project" value="InterPro"/>
</dbReference>
<evidence type="ECO:0000256" key="4">
    <source>
        <dbReference type="ARBA" id="ARBA00023002"/>
    </source>
</evidence>
<dbReference type="AlphaFoldDB" id="A0A4U0XPW7"/>
<dbReference type="InterPro" id="IPR002397">
    <property type="entry name" value="Cyt_P450_B"/>
</dbReference>
<evidence type="ECO:0000256" key="5">
    <source>
        <dbReference type="ARBA" id="ARBA00023004"/>
    </source>
</evidence>
<evidence type="ECO:0000259" key="8">
    <source>
        <dbReference type="Pfam" id="PF12706"/>
    </source>
</evidence>
<dbReference type="Gene3D" id="3.60.15.10">
    <property type="entry name" value="Ribonuclease Z/Hydroxyacylglutathione hydrolase-like"/>
    <property type="match status" value="1"/>
</dbReference>
<keyword evidence="5" id="KW-0408">Iron</keyword>
<name>A0A4U0XPW7_9PEZI</name>
<evidence type="ECO:0000313" key="9">
    <source>
        <dbReference type="EMBL" id="TKA78497.1"/>
    </source>
</evidence>
<dbReference type="GO" id="GO:0004497">
    <property type="term" value="F:monooxygenase activity"/>
    <property type="evidence" value="ECO:0007669"/>
    <property type="project" value="UniProtKB-KW"/>
</dbReference>
<dbReference type="InterPro" id="IPR001279">
    <property type="entry name" value="Metallo-B-lactamas"/>
</dbReference>
<feature type="region of interest" description="Disordered" evidence="7">
    <location>
        <begin position="1"/>
        <end position="25"/>
    </location>
</feature>
<dbReference type="Pfam" id="PF00067">
    <property type="entry name" value="p450"/>
    <property type="match status" value="2"/>
</dbReference>
<reference evidence="9 10" key="1">
    <citation type="submission" date="2017-03" db="EMBL/GenBank/DDBJ databases">
        <title>Genomes of endolithic fungi from Antarctica.</title>
        <authorList>
            <person name="Coleine C."/>
            <person name="Masonjones S."/>
            <person name="Stajich J.E."/>
        </authorList>
    </citation>
    <scope>NUCLEOTIDE SEQUENCE [LARGE SCALE GENOMIC DNA]</scope>
    <source>
        <strain evidence="9 10">CCFEE 5184</strain>
    </source>
</reference>
<feature type="domain" description="Metallo-beta-lactamase" evidence="8">
    <location>
        <begin position="868"/>
        <end position="977"/>
    </location>
</feature>
<dbReference type="STRING" id="329884.A0A4U0XPW7"/>
<dbReference type="FunFam" id="1.10.630.10:FF:000018">
    <property type="entry name" value="Cytochrome P450 monooxygenase"/>
    <property type="match status" value="1"/>
</dbReference>
<keyword evidence="4" id="KW-0560">Oxidoreductase</keyword>
<dbReference type="InterPro" id="IPR036866">
    <property type="entry name" value="RibonucZ/Hydroxyglut_hydro"/>
</dbReference>
<evidence type="ECO:0000256" key="6">
    <source>
        <dbReference type="ARBA" id="ARBA00023033"/>
    </source>
</evidence>
<dbReference type="SUPFAM" id="SSF56281">
    <property type="entry name" value="Metallo-hydrolase/oxidoreductase"/>
    <property type="match status" value="1"/>
</dbReference>
<dbReference type="GO" id="GO:0016705">
    <property type="term" value="F:oxidoreductase activity, acting on paired donors, with incorporation or reduction of molecular oxygen"/>
    <property type="evidence" value="ECO:0007669"/>
    <property type="project" value="InterPro"/>
</dbReference>
<dbReference type="GO" id="GO:0005506">
    <property type="term" value="F:iron ion binding"/>
    <property type="evidence" value="ECO:0007669"/>
    <property type="project" value="InterPro"/>
</dbReference>
<comment type="caution">
    <text evidence="9">The sequence shown here is derived from an EMBL/GenBank/DDBJ whole genome shotgun (WGS) entry which is preliminary data.</text>
</comment>
<feature type="region of interest" description="Disordered" evidence="7">
    <location>
        <begin position="952"/>
        <end position="979"/>
    </location>
</feature>
<keyword evidence="6" id="KW-0503">Monooxygenase</keyword>